<dbReference type="AlphaFoldDB" id="A0A915DJ71"/>
<accession>A0A915DJ71</accession>
<dbReference type="InterPro" id="IPR029021">
    <property type="entry name" value="Prot-tyrosine_phosphatase-like"/>
</dbReference>
<evidence type="ECO:0000256" key="1">
    <source>
        <dbReference type="SAM" id="MobiDB-lite"/>
    </source>
</evidence>
<organism evidence="3 4">
    <name type="scientific">Ditylenchus dipsaci</name>
    <dbReference type="NCBI Taxonomy" id="166011"/>
    <lineage>
        <taxon>Eukaryota</taxon>
        <taxon>Metazoa</taxon>
        <taxon>Ecdysozoa</taxon>
        <taxon>Nematoda</taxon>
        <taxon>Chromadorea</taxon>
        <taxon>Rhabditida</taxon>
        <taxon>Tylenchina</taxon>
        <taxon>Tylenchomorpha</taxon>
        <taxon>Sphaerularioidea</taxon>
        <taxon>Anguinidae</taxon>
        <taxon>Anguininae</taxon>
        <taxon>Ditylenchus</taxon>
    </lineage>
</organism>
<dbReference type="CDD" id="cd00047">
    <property type="entry name" value="PTPc"/>
    <property type="match status" value="1"/>
</dbReference>
<dbReference type="PANTHER" id="PTHR19134:SF561">
    <property type="entry name" value="PROTEIN TYROSINE PHOSPHATASE 36E, ISOFORM A"/>
    <property type="match status" value="1"/>
</dbReference>
<feature type="compositionally biased region" description="Polar residues" evidence="1">
    <location>
        <begin position="261"/>
        <end position="281"/>
    </location>
</feature>
<feature type="compositionally biased region" description="Low complexity" evidence="1">
    <location>
        <begin position="26"/>
        <end position="42"/>
    </location>
</feature>
<evidence type="ECO:0000313" key="3">
    <source>
        <dbReference type="Proteomes" id="UP000887574"/>
    </source>
</evidence>
<dbReference type="InterPro" id="IPR000242">
    <property type="entry name" value="PTP_cat"/>
</dbReference>
<proteinExistence type="predicted"/>
<feature type="compositionally biased region" description="Basic and acidic residues" evidence="1">
    <location>
        <begin position="284"/>
        <end position="294"/>
    </location>
</feature>
<evidence type="ECO:0000259" key="2">
    <source>
        <dbReference type="PROSITE" id="PS50055"/>
    </source>
</evidence>
<dbReference type="WBParaSite" id="jg20013.2">
    <property type="protein sequence ID" value="jg20013.2"/>
    <property type="gene ID" value="jg20013"/>
</dbReference>
<feature type="compositionally biased region" description="Polar residues" evidence="1">
    <location>
        <begin position="1"/>
        <end position="18"/>
    </location>
</feature>
<dbReference type="Pfam" id="PF00102">
    <property type="entry name" value="Y_phosphatase"/>
    <property type="match status" value="1"/>
</dbReference>
<name>A0A915DJ71_9BILA</name>
<dbReference type="Gene3D" id="3.90.190.10">
    <property type="entry name" value="Protein tyrosine phosphatase superfamily"/>
    <property type="match status" value="1"/>
</dbReference>
<dbReference type="PRINTS" id="PR00700">
    <property type="entry name" value="PRTYPHPHTASE"/>
</dbReference>
<feature type="domain" description="Tyrosine-protein phosphatase" evidence="2">
    <location>
        <begin position="403"/>
        <end position="591"/>
    </location>
</feature>
<feature type="region of interest" description="Disordered" evidence="1">
    <location>
        <begin position="1"/>
        <end position="42"/>
    </location>
</feature>
<evidence type="ECO:0000313" key="4">
    <source>
        <dbReference type="WBParaSite" id="jg20013.2"/>
    </source>
</evidence>
<dbReference type="PANTHER" id="PTHR19134">
    <property type="entry name" value="RECEPTOR-TYPE TYROSINE-PROTEIN PHOSPHATASE"/>
    <property type="match status" value="1"/>
</dbReference>
<dbReference type="GO" id="GO:0004725">
    <property type="term" value="F:protein tyrosine phosphatase activity"/>
    <property type="evidence" value="ECO:0007669"/>
    <property type="project" value="InterPro"/>
</dbReference>
<dbReference type="Proteomes" id="UP000887574">
    <property type="component" value="Unplaced"/>
</dbReference>
<keyword evidence="3" id="KW-1185">Reference proteome</keyword>
<dbReference type="InterPro" id="IPR050348">
    <property type="entry name" value="Protein-Tyr_Phosphatase"/>
</dbReference>
<protein>
    <submittedName>
        <fullName evidence="4">Tyrosine-protein phosphatase domain-containing protein</fullName>
    </submittedName>
</protein>
<reference evidence="4" key="1">
    <citation type="submission" date="2022-11" db="UniProtKB">
        <authorList>
            <consortium name="WormBaseParasite"/>
        </authorList>
    </citation>
    <scope>IDENTIFICATION</scope>
</reference>
<dbReference type="SUPFAM" id="SSF52799">
    <property type="entry name" value="(Phosphotyrosine protein) phosphatases II"/>
    <property type="match status" value="1"/>
</dbReference>
<sequence length="591" mass="66534">MTMTTARSSCPASPTTASHSKREWTTSRLFSKKSSSTKSNRTKTAIKFMGSSATGMTASSPLTKYVSFHDLVASASLLQHAIRSISPKRMLSGSTSSTTLAGGTGLRVISKKSLCPSATVDYGVVHSGCRRMAIGDWGVRRGLATKLPWVPHSCSQPFWPLQQVLPLPTSAKTGRASLPHLWPSHYFRKLGWGAPPPKLLLEVPRASNSHSPSPISSISGQLKELRKRSLSEISLILEIIKGVTAGVDPSSRSGSRRFRTASPSTPRQSNGGSLNRVSLSTGDLGKREESMEEENRKYLRVPMEDGKSSPALSRISSFVGQKRSTATRIRWNRLSPHHIQRTMDIVQEEKAMQMAPNAPIDATKFVAYVQERRKKRILFKGEYLLILLDPQKCTTEVGIRMGDKNQYNDTLPYDYNRVILESRSGFEDSHGISDYINASYVQSWMKEKAYVVTQAVKTKQASNDFWRCVWEMRSNAIVMLTKVFDFMRVMCLQYWPQGKFQFGEIDVETLETKTYAHFVIRTFRLTRLAGGTPSELEETRIVKHFHFTEWELNSFPYISAFIELRRRVRQWTDKTPHPDSLTSGPVIVHCR</sequence>
<dbReference type="PROSITE" id="PS50055">
    <property type="entry name" value="TYR_PHOSPHATASE_PTP"/>
    <property type="match status" value="1"/>
</dbReference>
<feature type="region of interest" description="Disordered" evidence="1">
    <location>
        <begin position="247"/>
        <end position="294"/>
    </location>
</feature>
<dbReference type="SMART" id="SM00194">
    <property type="entry name" value="PTPc"/>
    <property type="match status" value="1"/>
</dbReference>